<evidence type="ECO:0000256" key="2">
    <source>
        <dbReference type="ARBA" id="ARBA00023125"/>
    </source>
</evidence>
<evidence type="ECO:0000256" key="3">
    <source>
        <dbReference type="ARBA" id="ARBA00023163"/>
    </source>
</evidence>
<evidence type="ECO:0000313" key="5">
    <source>
        <dbReference type="EMBL" id="AXR02474.1"/>
    </source>
</evidence>
<dbReference type="GO" id="GO:0043565">
    <property type="term" value="F:sequence-specific DNA binding"/>
    <property type="evidence" value="ECO:0007669"/>
    <property type="project" value="InterPro"/>
</dbReference>
<dbReference type="AlphaFoldDB" id="A0AAD0RIV5"/>
<keyword evidence="1" id="KW-0805">Transcription regulation</keyword>
<reference evidence="5 6" key="1">
    <citation type="submission" date="2018-08" db="EMBL/GenBank/DDBJ databases">
        <title>Whole Genome Sequences of Two Pseudoalteromonas piscicida Strains, DE1-A and DE2-A, which Exhibit Strong Antibacterial Activity against Vibrio vulnificus.</title>
        <authorList>
            <person name="Richards G.P."/>
            <person name="Needleman D.S."/>
            <person name="Watson M.A."/>
            <person name="Polson S.W."/>
        </authorList>
    </citation>
    <scope>NUCLEOTIDE SEQUENCE [LARGE SCALE GENOMIC DNA]</scope>
    <source>
        <strain evidence="5 6">DE2-A</strain>
    </source>
</reference>
<dbReference type="Pfam" id="PF20240">
    <property type="entry name" value="DUF6597"/>
    <property type="match status" value="1"/>
</dbReference>
<dbReference type="InterPro" id="IPR020449">
    <property type="entry name" value="Tscrpt_reg_AraC-type_HTH"/>
</dbReference>
<name>A0AAD0RIV5_PSEO7</name>
<dbReference type="EMBL" id="CP031761">
    <property type="protein sequence ID" value="AXR02474.1"/>
    <property type="molecule type" value="Genomic_DNA"/>
</dbReference>
<proteinExistence type="predicted"/>
<dbReference type="Proteomes" id="UP000258102">
    <property type="component" value="Chromosome 1"/>
</dbReference>
<dbReference type="Gene3D" id="1.10.10.60">
    <property type="entry name" value="Homeodomain-like"/>
    <property type="match status" value="1"/>
</dbReference>
<evidence type="ECO:0000313" key="6">
    <source>
        <dbReference type="Proteomes" id="UP000258102"/>
    </source>
</evidence>
<dbReference type="KEGG" id="ppis:B1L02_07120"/>
<dbReference type="PROSITE" id="PS01124">
    <property type="entry name" value="HTH_ARAC_FAMILY_2"/>
    <property type="match status" value="1"/>
</dbReference>
<dbReference type="PRINTS" id="PR00032">
    <property type="entry name" value="HTHARAC"/>
</dbReference>
<dbReference type="PANTHER" id="PTHR46796">
    <property type="entry name" value="HTH-TYPE TRANSCRIPTIONAL ACTIVATOR RHAS-RELATED"/>
    <property type="match status" value="1"/>
</dbReference>
<evidence type="ECO:0000256" key="1">
    <source>
        <dbReference type="ARBA" id="ARBA00023015"/>
    </source>
</evidence>
<dbReference type="InterPro" id="IPR009057">
    <property type="entry name" value="Homeodomain-like_sf"/>
</dbReference>
<keyword evidence="2" id="KW-0238">DNA-binding</keyword>
<dbReference type="InterPro" id="IPR018060">
    <property type="entry name" value="HTH_AraC"/>
</dbReference>
<dbReference type="GO" id="GO:0003700">
    <property type="term" value="F:DNA-binding transcription factor activity"/>
    <property type="evidence" value="ECO:0007669"/>
    <property type="project" value="InterPro"/>
</dbReference>
<dbReference type="RefSeq" id="WP_088530472.1">
    <property type="nucleotide sequence ID" value="NZ_CP021646.1"/>
</dbReference>
<gene>
    <name evidence="5" type="ORF">D0511_10645</name>
</gene>
<dbReference type="SMART" id="SM00342">
    <property type="entry name" value="HTH_ARAC"/>
    <property type="match status" value="1"/>
</dbReference>
<sequence>MSTDLTLELINPTGEIANYVQAIWFARSHKRGETWLPSDGATGFIFPLTGLVAIDGEVLTHSVYMQSTATQSTKISYSATAQFCGVRFHPGGFAHLQHVQHPLTLPEELTTLAKKLQDRSDFLTFKSLLTPSLNTLVPHQSSTYYTQKLVKLLTAYVPLNEAYNQAPLSARQLERNMKQLCGITPKQLERIYRVRHAKKRLQANPRLALSQIAQECGYSDQSHFIREFGTILKITPAKYRKLIECPLNNKNGT</sequence>
<dbReference type="InterPro" id="IPR018062">
    <property type="entry name" value="HTH_AraC-typ_CS"/>
</dbReference>
<dbReference type="PROSITE" id="PS00041">
    <property type="entry name" value="HTH_ARAC_FAMILY_1"/>
    <property type="match status" value="1"/>
</dbReference>
<dbReference type="SUPFAM" id="SSF46689">
    <property type="entry name" value="Homeodomain-like"/>
    <property type="match status" value="1"/>
</dbReference>
<feature type="domain" description="HTH araC/xylS-type" evidence="4">
    <location>
        <begin position="139"/>
        <end position="242"/>
    </location>
</feature>
<dbReference type="InterPro" id="IPR050204">
    <property type="entry name" value="AraC_XylS_family_regulators"/>
</dbReference>
<organism evidence="5 6">
    <name type="scientific">Pseudoalteromonas piscicida</name>
    <dbReference type="NCBI Taxonomy" id="43662"/>
    <lineage>
        <taxon>Bacteria</taxon>
        <taxon>Pseudomonadati</taxon>
        <taxon>Pseudomonadota</taxon>
        <taxon>Gammaproteobacteria</taxon>
        <taxon>Alteromonadales</taxon>
        <taxon>Pseudoalteromonadaceae</taxon>
        <taxon>Pseudoalteromonas</taxon>
    </lineage>
</organism>
<protein>
    <submittedName>
        <fullName evidence="5">AraC family transcriptional regulator</fullName>
    </submittedName>
</protein>
<dbReference type="Pfam" id="PF12833">
    <property type="entry name" value="HTH_18"/>
    <property type="match status" value="1"/>
</dbReference>
<dbReference type="InterPro" id="IPR046532">
    <property type="entry name" value="DUF6597"/>
</dbReference>
<evidence type="ECO:0000259" key="4">
    <source>
        <dbReference type="PROSITE" id="PS01124"/>
    </source>
</evidence>
<accession>A0AAD0RIV5</accession>
<keyword evidence="3" id="KW-0804">Transcription</keyword>